<name>A0ABQ7H5J5_DUNSA</name>
<evidence type="ECO:0000313" key="1">
    <source>
        <dbReference type="EMBL" id="KAF5842111.1"/>
    </source>
</evidence>
<keyword evidence="2" id="KW-1185">Reference proteome</keyword>
<evidence type="ECO:0008006" key="3">
    <source>
        <dbReference type="Google" id="ProtNLM"/>
    </source>
</evidence>
<proteinExistence type="predicted"/>
<evidence type="ECO:0000313" key="2">
    <source>
        <dbReference type="Proteomes" id="UP000815325"/>
    </source>
</evidence>
<dbReference type="EMBL" id="MU069468">
    <property type="protein sequence ID" value="KAF5842111.1"/>
    <property type="molecule type" value="Genomic_DNA"/>
</dbReference>
<sequence length="163" mass="18430">MQVFWDSTACPLNEPLGKMKRRLSASQHCDLLADVLSCQAGITGRDYHLHVYFPSTPAASDMQKQIQERCGKSVTVELSSNPGSLLVERMDAFIEASDSWRVDDIIVLISGKLSCLETVRKASSRGLQVLQIKSQTSTHHAWKEALENEVLNWHCFWDKFLHK</sequence>
<protein>
    <recommendedName>
        <fullName evidence="3">NYN domain-containing protein</fullName>
    </recommendedName>
</protein>
<comment type="caution">
    <text evidence="1">The sequence shown here is derived from an EMBL/GenBank/DDBJ whole genome shotgun (WGS) entry which is preliminary data.</text>
</comment>
<organism evidence="1 2">
    <name type="scientific">Dunaliella salina</name>
    <name type="common">Green alga</name>
    <name type="synonym">Protococcus salinus</name>
    <dbReference type="NCBI Taxonomy" id="3046"/>
    <lineage>
        <taxon>Eukaryota</taxon>
        <taxon>Viridiplantae</taxon>
        <taxon>Chlorophyta</taxon>
        <taxon>core chlorophytes</taxon>
        <taxon>Chlorophyceae</taxon>
        <taxon>CS clade</taxon>
        <taxon>Chlamydomonadales</taxon>
        <taxon>Dunaliellaceae</taxon>
        <taxon>Dunaliella</taxon>
    </lineage>
</organism>
<reference evidence="1" key="1">
    <citation type="submission" date="2017-08" db="EMBL/GenBank/DDBJ databases">
        <authorList>
            <person name="Polle J.E."/>
            <person name="Barry K."/>
            <person name="Cushman J."/>
            <person name="Schmutz J."/>
            <person name="Tran D."/>
            <person name="Hathwaick L.T."/>
            <person name="Yim W.C."/>
            <person name="Jenkins J."/>
            <person name="Mckie-Krisberg Z.M."/>
            <person name="Prochnik S."/>
            <person name="Lindquist E."/>
            <person name="Dockter R.B."/>
            <person name="Adam C."/>
            <person name="Molina H."/>
            <person name="Bunkerborg J."/>
            <person name="Jin E."/>
            <person name="Buchheim M."/>
            <person name="Magnuson J."/>
        </authorList>
    </citation>
    <scope>NUCLEOTIDE SEQUENCE</scope>
    <source>
        <strain evidence="1">CCAP 19/18</strain>
    </source>
</reference>
<accession>A0ABQ7H5J5</accession>
<gene>
    <name evidence="1" type="ORF">DUNSADRAFT_9070</name>
</gene>
<dbReference type="Proteomes" id="UP000815325">
    <property type="component" value="Unassembled WGS sequence"/>
</dbReference>